<dbReference type="EMBL" id="FZOF01000028">
    <property type="protein sequence ID" value="SNT46776.1"/>
    <property type="molecule type" value="Genomic_DNA"/>
</dbReference>
<dbReference type="PANTHER" id="PTHR10110">
    <property type="entry name" value="SODIUM/HYDROGEN EXCHANGER"/>
    <property type="match status" value="1"/>
</dbReference>
<evidence type="ECO:0000256" key="4">
    <source>
        <dbReference type="ARBA" id="ARBA00022692"/>
    </source>
</evidence>
<evidence type="ECO:0000256" key="7">
    <source>
        <dbReference type="ARBA" id="ARBA00023065"/>
    </source>
</evidence>
<feature type="transmembrane region" description="Helical" evidence="10">
    <location>
        <begin position="229"/>
        <end position="245"/>
    </location>
</feature>
<comment type="function">
    <text evidence="10">Na(+)/H(+) antiporter that extrudes sodium in exchange for external protons.</text>
</comment>
<keyword evidence="3 10" id="KW-1003">Cell membrane</keyword>
<evidence type="ECO:0000256" key="1">
    <source>
        <dbReference type="ARBA" id="ARBA00004651"/>
    </source>
</evidence>
<feature type="transmembrane region" description="Helical" evidence="10">
    <location>
        <begin position="44"/>
        <end position="64"/>
    </location>
</feature>
<name>A0A239MVJ8_9ACTN</name>
<comment type="similarity">
    <text evidence="10">Belongs to the monovalent cation:proton antiporter 1 (CPA1) transporter (TC 2.A.36) family.</text>
</comment>
<dbReference type="PANTHER" id="PTHR10110:SF86">
    <property type="entry name" value="SODIUM_HYDROGEN EXCHANGER 7"/>
    <property type="match status" value="1"/>
</dbReference>
<feature type="domain" description="Cation/H+ exchanger transmembrane" evidence="12">
    <location>
        <begin position="13"/>
        <end position="401"/>
    </location>
</feature>
<dbReference type="InterPro" id="IPR004705">
    <property type="entry name" value="Cation/H_exchanger_CPA1_bac"/>
</dbReference>
<comment type="caution">
    <text evidence="10">Lacks conserved residue(s) required for the propagation of feature annotation.</text>
</comment>
<sequence>MEGLALVTLMAGAVLVTAVARRLGVSPPLLLVAVGLCASFVPGIPAYAIEPELVMVLVLPPLLYSSARESSYLRFRDNLRPIGLLAVGLVLFTTVVIGYAAFWLVPGLPLGSALVLGAVLSPPDAVAATSIGRRLGLPRRLLTVLGGESLVNDATGLTAYRVAIASVAGAGYTLLQGVGVFLMAAVGGSLIGLAIGWLARIGHRFLPGDLASALGLLVPFLAYLVGEEAHTSGVLAVVVAGLYLGHRSPDTEATSRLQVYAVWSALDTVLEALVFALIGLQVRGIVDTVDTGVGRLVAAGAALTAVTVVARVVWVYPGTYLPRLMFPRIRARDPYPPWQYPVVLSWAGMRGVVSLAAAFAVPETTDSGAPFPGRDEILFLTFFVTVGTLLLHGMTLPPLIRRLGICNKEAYEDALAEANAQHSAARAALARLEELAGDQASHQAVLETLRQTAEARRNAAWERLGGPTGGGAEPPSVAYRRLRRAMLDAERQEFVRYRDERLIDDEVLRHVMRELDLEEAALQRE</sequence>
<dbReference type="GO" id="GO:0015386">
    <property type="term" value="F:potassium:proton antiporter activity"/>
    <property type="evidence" value="ECO:0007669"/>
    <property type="project" value="TreeGrafter"/>
</dbReference>
<keyword evidence="6 10" id="KW-0915">Sodium</keyword>
<evidence type="ECO:0000259" key="12">
    <source>
        <dbReference type="Pfam" id="PF00999"/>
    </source>
</evidence>
<dbReference type="AlphaFoldDB" id="A0A239MVJ8"/>
<evidence type="ECO:0000256" key="6">
    <source>
        <dbReference type="ARBA" id="ARBA00023053"/>
    </source>
</evidence>
<gene>
    <name evidence="13" type="ORF">SAMN05216252_12856</name>
</gene>
<evidence type="ECO:0000256" key="10">
    <source>
        <dbReference type="RuleBase" id="RU366002"/>
    </source>
</evidence>
<evidence type="ECO:0000256" key="5">
    <source>
        <dbReference type="ARBA" id="ARBA00022989"/>
    </source>
</evidence>
<reference evidence="13 14" key="1">
    <citation type="submission" date="2017-06" db="EMBL/GenBank/DDBJ databases">
        <authorList>
            <person name="Kim H.J."/>
            <person name="Triplett B.A."/>
        </authorList>
    </citation>
    <scope>NUCLEOTIDE SEQUENCE [LARGE SCALE GENOMIC DNA]</scope>
    <source>
        <strain evidence="13 14">CGMCC 4.1858</strain>
    </source>
</reference>
<dbReference type="Pfam" id="PF00999">
    <property type="entry name" value="Na_H_Exchanger"/>
    <property type="match status" value="1"/>
</dbReference>
<keyword evidence="7 10" id="KW-0406">Ion transport</keyword>
<feature type="transmembrane region" description="Helical" evidence="10">
    <location>
        <begin position="377"/>
        <end position="400"/>
    </location>
</feature>
<keyword evidence="8 10" id="KW-0472">Membrane</keyword>
<feature type="transmembrane region" description="Helical" evidence="10">
    <location>
        <begin position="338"/>
        <end position="361"/>
    </location>
</feature>
<dbReference type="InterPro" id="IPR006153">
    <property type="entry name" value="Cation/H_exchanger_TM"/>
</dbReference>
<feature type="transmembrane region" description="Helical" evidence="10">
    <location>
        <begin position="205"/>
        <end position="223"/>
    </location>
</feature>
<dbReference type="InterPro" id="IPR018422">
    <property type="entry name" value="Cation/H_exchanger_CPA1"/>
</dbReference>
<keyword evidence="4 10" id="KW-0812">Transmembrane</keyword>
<dbReference type="NCBIfam" id="TIGR00831">
    <property type="entry name" value="a_cpa1"/>
    <property type="match status" value="1"/>
</dbReference>
<evidence type="ECO:0000313" key="14">
    <source>
        <dbReference type="Proteomes" id="UP000198280"/>
    </source>
</evidence>
<evidence type="ECO:0000256" key="8">
    <source>
        <dbReference type="ARBA" id="ARBA00023136"/>
    </source>
</evidence>
<feature type="coiled-coil region" evidence="11">
    <location>
        <begin position="408"/>
        <end position="435"/>
    </location>
</feature>
<evidence type="ECO:0000256" key="2">
    <source>
        <dbReference type="ARBA" id="ARBA00022448"/>
    </source>
</evidence>
<feature type="transmembrane region" description="Helical" evidence="10">
    <location>
        <begin position="257"/>
        <end position="280"/>
    </location>
</feature>
<protein>
    <submittedName>
        <fullName evidence="13">Sodium/proton antiporter, CPA1 family</fullName>
    </submittedName>
</protein>
<keyword evidence="10" id="KW-0050">Antiport</keyword>
<keyword evidence="9 10" id="KW-0739">Sodium transport</keyword>
<feature type="transmembrane region" description="Helical" evidence="10">
    <location>
        <begin position="178"/>
        <end position="198"/>
    </location>
</feature>
<keyword evidence="14" id="KW-1185">Reference proteome</keyword>
<dbReference type="RefSeq" id="WP_220093365.1">
    <property type="nucleotide sequence ID" value="NZ_FZOF01000028.1"/>
</dbReference>
<evidence type="ECO:0000256" key="9">
    <source>
        <dbReference type="ARBA" id="ARBA00023201"/>
    </source>
</evidence>
<dbReference type="GO" id="GO:0098719">
    <property type="term" value="P:sodium ion import across plasma membrane"/>
    <property type="evidence" value="ECO:0007669"/>
    <property type="project" value="TreeGrafter"/>
</dbReference>
<organism evidence="13 14">
    <name type="scientific">Actinacidiphila glaucinigra</name>
    <dbReference type="NCBI Taxonomy" id="235986"/>
    <lineage>
        <taxon>Bacteria</taxon>
        <taxon>Bacillati</taxon>
        <taxon>Actinomycetota</taxon>
        <taxon>Actinomycetes</taxon>
        <taxon>Kitasatosporales</taxon>
        <taxon>Streptomycetaceae</taxon>
        <taxon>Actinacidiphila</taxon>
    </lineage>
</organism>
<evidence type="ECO:0000313" key="13">
    <source>
        <dbReference type="EMBL" id="SNT46776.1"/>
    </source>
</evidence>
<dbReference type="Proteomes" id="UP000198280">
    <property type="component" value="Unassembled WGS sequence"/>
</dbReference>
<feature type="transmembrane region" description="Helical" evidence="10">
    <location>
        <begin position="84"/>
        <end position="105"/>
    </location>
</feature>
<feature type="transmembrane region" description="Helical" evidence="10">
    <location>
        <begin position="292"/>
        <end position="317"/>
    </location>
</feature>
<proteinExistence type="inferred from homology"/>
<evidence type="ECO:0000256" key="3">
    <source>
        <dbReference type="ARBA" id="ARBA00022475"/>
    </source>
</evidence>
<accession>A0A239MVJ8</accession>
<keyword evidence="2 10" id="KW-0813">Transport</keyword>
<comment type="subcellular location">
    <subcellularLocation>
        <location evidence="1 10">Cell membrane</location>
        <topology evidence="1 10">Multi-pass membrane protein</topology>
    </subcellularLocation>
</comment>
<dbReference type="GO" id="GO:0051453">
    <property type="term" value="P:regulation of intracellular pH"/>
    <property type="evidence" value="ECO:0007669"/>
    <property type="project" value="TreeGrafter"/>
</dbReference>
<dbReference type="GO" id="GO:0015385">
    <property type="term" value="F:sodium:proton antiporter activity"/>
    <property type="evidence" value="ECO:0007669"/>
    <property type="project" value="InterPro"/>
</dbReference>
<keyword evidence="11" id="KW-0175">Coiled coil</keyword>
<dbReference type="GO" id="GO:0005886">
    <property type="term" value="C:plasma membrane"/>
    <property type="evidence" value="ECO:0007669"/>
    <property type="project" value="UniProtKB-SubCell"/>
</dbReference>
<evidence type="ECO:0000256" key="11">
    <source>
        <dbReference type="SAM" id="Coils"/>
    </source>
</evidence>
<keyword evidence="5 10" id="KW-1133">Transmembrane helix</keyword>
<dbReference type="Gene3D" id="6.10.140.1330">
    <property type="match status" value="1"/>
</dbReference>